<keyword evidence="4" id="KW-1185">Reference proteome</keyword>
<comment type="caution">
    <text evidence="3">The sequence shown here is derived from an EMBL/GenBank/DDBJ whole genome shotgun (WGS) entry which is preliminary data.</text>
</comment>
<sequence length="450" mass="49727">MSSYQVRIWDLGTRTIRGKKWYRLRWTVDAEKFEKLYKTKALGDAARSVLVKAARAGEPFDPKTGRPVAEGRQQDQTTWYAHARAYIEMKWPRLAAKSRRGAVESLVSTTLVLVDQSRGRPADDAIRQALYLYAFNPKRWADGVPVEHVDALAWIERASLPVAELDNLAQVRRVLDAFCVKLDGKPAAASTVLRKRATFTNTLGYAVELGLLDSNPVDRVQWKAPEVAQAVDRRVVANPTQVAALLAAVGDQGKRAQRVVAFFGCIYYAGARPAEAADLRITDCDLPEEGWGRLTWAETDPHAGSHWTDDGRPNQRRGLKHRARTETRTVPIPPQLVALLRDHVRRFGTAPDGRLFRGLHGGPLSSSVYDRWWKLARTAALTPAQDASPLARRAYDLRHAAASLWLNAGVPPTEVARRLGHSVAVLLKVYANCIDGGDDGVNGKITGALG</sequence>
<gene>
    <name evidence="3" type="ORF">GCM10009682_00860</name>
</gene>
<dbReference type="InterPro" id="IPR002104">
    <property type="entry name" value="Integrase_catalytic"/>
</dbReference>
<evidence type="ECO:0000313" key="3">
    <source>
        <dbReference type="EMBL" id="GAA1782509.1"/>
    </source>
</evidence>
<protein>
    <submittedName>
        <fullName evidence="3">Site-specific integrase</fullName>
    </submittedName>
</protein>
<name>A0ABN2LBA4_9ACTN</name>
<dbReference type="RefSeq" id="WP_344124987.1">
    <property type="nucleotide sequence ID" value="NZ_BAAALT010000002.1"/>
</dbReference>
<proteinExistence type="predicted"/>
<feature type="domain" description="Tyr recombinase" evidence="2">
    <location>
        <begin position="232"/>
        <end position="445"/>
    </location>
</feature>
<evidence type="ECO:0000256" key="1">
    <source>
        <dbReference type="ARBA" id="ARBA00023172"/>
    </source>
</evidence>
<dbReference type="InterPro" id="IPR050090">
    <property type="entry name" value="Tyrosine_recombinase_XerCD"/>
</dbReference>
<dbReference type="PANTHER" id="PTHR30349:SF64">
    <property type="entry name" value="PROPHAGE INTEGRASE INTD-RELATED"/>
    <property type="match status" value="1"/>
</dbReference>
<accession>A0ABN2LBA4</accession>
<reference evidence="3 4" key="1">
    <citation type="journal article" date="2019" name="Int. J. Syst. Evol. Microbiol.">
        <title>The Global Catalogue of Microorganisms (GCM) 10K type strain sequencing project: providing services to taxonomists for standard genome sequencing and annotation.</title>
        <authorList>
            <consortium name="The Broad Institute Genomics Platform"/>
            <consortium name="The Broad Institute Genome Sequencing Center for Infectious Disease"/>
            <person name="Wu L."/>
            <person name="Ma J."/>
        </authorList>
    </citation>
    <scope>NUCLEOTIDE SEQUENCE [LARGE SCALE GENOMIC DNA]</scope>
    <source>
        <strain evidence="3 4">JCM 13250</strain>
    </source>
</reference>
<dbReference type="Pfam" id="PF00589">
    <property type="entry name" value="Phage_integrase"/>
    <property type="match status" value="1"/>
</dbReference>
<keyword evidence="1" id="KW-0233">DNA recombination</keyword>
<dbReference type="Proteomes" id="UP001500218">
    <property type="component" value="Unassembled WGS sequence"/>
</dbReference>
<dbReference type="InterPro" id="IPR011010">
    <property type="entry name" value="DNA_brk_join_enz"/>
</dbReference>
<dbReference type="InterPro" id="IPR013762">
    <property type="entry name" value="Integrase-like_cat_sf"/>
</dbReference>
<evidence type="ECO:0000259" key="2">
    <source>
        <dbReference type="PROSITE" id="PS51898"/>
    </source>
</evidence>
<dbReference type="PANTHER" id="PTHR30349">
    <property type="entry name" value="PHAGE INTEGRASE-RELATED"/>
    <property type="match status" value="1"/>
</dbReference>
<dbReference type="PROSITE" id="PS51898">
    <property type="entry name" value="TYR_RECOMBINASE"/>
    <property type="match status" value="1"/>
</dbReference>
<organism evidence="3 4">
    <name type="scientific">Luedemannella flava</name>
    <dbReference type="NCBI Taxonomy" id="349316"/>
    <lineage>
        <taxon>Bacteria</taxon>
        <taxon>Bacillati</taxon>
        <taxon>Actinomycetota</taxon>
        <taxon>Actinomycetes</taxon>
        <taxon>Micromonosporales</taxon>
        <taxon>Micromonosporaceae</taxon>
        <taxon>Luedemannella</taxon>
    </lineage>
</organism>
<dbReference type="EMBL" id="BAAALT010000002">
    <property type="protein sequence ID" value="GAA1782509.1"/>
    <property type="molecule type" value="Genomic_DNA"/>
</dbReference>
<evidence type="ECO:0000313" key="4">
    <source>
        <dbReference type="Proteomes" id="UP001500218"/>
    </source>
</evidence>
<dbReference type="Gene3D" id="1.10.443.10">
    <property type="entry name" value="Intergrase catalytic core"/>
    <property type="match status" value="1"/>
</dbReference>
<dbReference type="SUPFAM" id="SSF56349">
    <property type="entry name" value="DNA breaking-rejoining enzymes"/>
    <property type="match status" value="1"/>
</dbReference>